<evidence type="ECO:0000313" key="3">
    <source>
        <dbReference type="Proteomes" id="UP000266673"/>
    </source>
</evidence>
<accession>A0A397U618</accession>
<proteinExistence type="predicted"/>
<reference evidence="2 3" key="1">
    <citation type="submission" date="2018-06" db="EMBL/GenBank/DDBJ databases">
        <title>Comparative genomics reveals the genomic features of Rhizophagus irregularis, R. cerebriforme, R. diaphanum and Gigaspora rosea, and their symbiotic lifestyle signature.</title>
        <authorList>
            <person name="Morin E."/>
            <person name="San Clemente H."/>
            <person name="Chen E.C.H."/>
            <person name="De La Providencia I."/>
            <person name="Hainaut M."/>
            <person name="Kuo A."/>
            <person name="Kohler A."/>
            <person name="Murat C."/>
            <person name="Tang N."/>
            <person name="Roy S."/>
            <person name="Loubradou J."/>
            <person name="Henrissat B."/>
            <person name="Grigoriev I.V."/>
            <person name="Corradi N."/>
            <person name="Roux C."/>
            <person name="Martin F.M."/>
        </authorList>
    </citation>
    <scope>NUCLEOTIDE SEQUENCE [LARGE SCALE GENOMIC DNA]</scope>
    <source>
        <strain evidence="2 3">DAOM 194757</strain>
    </source>
</reference>
<feature type="transmembrane region" description="Helical" evidence="1">
    <location>
        <begin position="47"/>
        <end position="64"/>
    </location>
</feature>
<dbReference type="Proteomes" id="UP000266673">
    <property type="component" value="Unassembled WGS sequence"/>
</dbReference>
<name>A0A397U618_9GLOM</name>
<keyword evidence="1" id="KW-0812">Transmembrane</keyword>
<evidence type="ECO:0000313" key="2">
    <source>
        <dbReference type="EMBL" id="RIB05654.1"/>
    </source>
</evidence>
<feature type="transmembrane region" description="Helical" evidence="1">
    <location>
        <begin position="22"/>
        <end position="40"/>
    </location>
</feature>
<feature type="non-terminal residue" evidence="2">
    <location>
        <position position="1"/>
    </location>
</feature>
<sequence length="70" mass="8035">CSLANAFPLCFFTICLQDSKNVSVMFLHIHPLILLLLWIHNTRSRKVSIAFLQGTSVMLFLLLVQKDLNF</sequence>
<organism evidence="2 3">
    <name type="scientific">Gigaspora rosea</name>
    <dbReference type="NCBI Taxonomy" id="44941"/>
    <lineage>
        <taxon>Eukaryota</taxon>
        <taxon>Fungi</taxon>
        <taxon>Fungi incertae sedis</taxon>
        <taxon>Mucoromycota</taxon>
        <taxon>Glomeromycotina</taxon>
        <taxon>Glomeromycetes</taxon>
        <taxon>Diversisporales</taxon>
        <taxon>Gigasporaceae</taxon>
        <taxon>Gigaspora</taxon>
    </lineage>
</organism>
<dbReference type="EMBL" id="QKWP01001943">
    <property type="protein sequence ID" value="RIB05654.1"/>
    <property type="molecule type" value="Genomic_DNA"/>
</dbReference>
<comment type="caution">
    <text evidence="2">The sequence shown here is derived from an EMBL/GenBank/DDBJ whole genome shotgun (WGS) entry which is preliminary data.</text>
</comment>
<keyword evidence="3" id="KW-1185">Reference proteome</keyword>
<gene>
    <name evidence="2" type="ORF">C2G38_2117867</name>
</gene>
<protein>
    <submittedName>
        <fullName evidence="2">Uncharacterized protein</fullName>
    </submittedName>
</protein>
<dbReference type="AlphaFoldDB" id="A0A397U618"/>
<keyword evidence="1" id="KW-1133">Transmembrane helix</keyword>
<keyword evidence="1" id="KW-0472">Membrane</keyword>
<evidence type="ECO:0000256" key="1">
    <source>
        <dbReference type="SAM" id="Phobius"/>
    </source>
</evidence>